<reference evidence="2 3" key="1">
    <citation type="submission" date="2014-02" db="EMBL/GenBank/DDBJ databases">
        <title>The genome sequence of Colletotrichum salicis CBS 607.94.</title>
        <authorList>
            <person name="Baroncelli R."/>
            <person name="Thon M.R."/>
        </authorList>
    </citation>
    <scope>NUCLEOTIDE SEQUENCE [LARGE SCALE GENOMIC DNA]</scope>
    <source>
        <strain evidence="2 3">CBS 607.94</strain>
    </source>
</reference>
<sequence>MAPSTVIESKSADWEHNPLGGFSEDDFLRVRHGLFLKIQAYKNNQVPQYNLLFLLDCINLEKFRIHSTAAQAHLAYLVSKAEGEVEVWNNWIDTQDGQICVTKHSAHQALSGILANTIKDMQSGHSIDQSPFGDFLEGLYLRGNIMTTGMGVRDEHMRRQFEEQMINSYCPSSMSDIGTSRYWDPILHNRIQVADCRAAILFPDETCSNKRAVFGSCHSMDILLTVHPNNGLFLHKTIEWALAHGYIAIVPNVDLEPIEESFIHFEDKTKRKLKEARTRRLKEWDNAEIKDYKVVVLDNIPSVAEMSQINVGHRLLELKHLHNRKLIFLTSHRPQAHYMWWSFFSSATVAAWRMDLCKSAFDRQLLHRGILMAARYWGTTGPYCEDDILTSFADSIQIERASIHDSLAGASGAELKPNHAALAILCARVVSTEWNEVKEPVACDSDEETSSSSETMDTDTGIYTDTDVRCAGGAPGEYRLRSGSKRTIVNQPAKP</sequence>
<evidence type="ECO:0000313" key="3">
    <source>
        <dbReference type="Proteomes" id="UP000070121"/>
    </source>
</evidence>
<organism evidence="2 3">
    <name type="scientific">Colletotrichum salicis</name>
    <dbReference type="NCBI Taxonomy" id="1209931"/>
    <lineage>
        <taxon>Eukaryota</taxon>
        <taxon>Fungi</taxon>
        <taxon>Dikarya</taxon>
        <taxon>Ascomycota</taxon>
        <taxon>Pezizomycotina</taxon>
        <taxon>Sordariomycetes</taxon>
        <taxon>Hypocreomycetidae</taxon>
        <taxon>Glomerellales</taxon>
        <taxon>Glomerellaceae</taxon>
        <taxon>Colletotrichum</taxon>
        <taxon>Colletotrichum acutatum species complex</taxon>
    </lineage>
</organism>
<evidence type="ECO:0000313" key="2">
    <source>
        <dbReference type="EMBL" id="KXH46456.1"/>
    </source>
</evidence>
<feature type="region of interest" description="Disordered" evidence="1">
    <location>
        <begin position="441"/>
        <end position="495"/>
    </location>
</feature>
<accession>A0A135TE84</accession>
<feature type="compositionally biased region" description="Polar residues" evidence="1">
    <location>
        <begin position="485"/>
        <end position="495"/>
    </location>
</feature>
<dbReference type="AlphaFoldDB" id="A0A135TE84"/>
<comment type="caution">
    <text evidence="2">The sequence shown here is derived from an EMBL/GenBank/DDBJ whole genome shotgun (WGS) entry which is preliminary data.</text>
</comment>
<dbReference type="EMBL" id="JFFI01002006">
    <property type="protein sequence ID" value="KXH46456.1"/>
    <property type="molecule type" value="Genomic_DNA"/>
</dbReference>
<name>A0A135TE84_9PEZI</name>
<feature type="compositionally biased region" description="Low complexity" evidence="1">
    <location>
        <begin position="450"/>
        <end position="460"/>
    </location>
</feature>
<dbReference type="STRING" id="1209931.A0A135TE84"/>
<gene>
    <name evidence="2" type="ORF">CSAL01_03017</name>
</gene>
<proteinExistence type="predicted"/>
<dbReference type="OrthoDB" id="5386595at2759"/>
<keyword evidence="3" id="KW-1185">Reference proteome</keyword>
<protein>
    <submittedName>
        <fullName evidence="2">Uncharacterized protein</fullName>
    </submittedName>
</protein>
<dbReference type="Proteomes" id="UP000070121">
    <property type="component" value="Unassembled WGS sequence"/>
</dbReference>
<evidence type="ECO:0000256" key="1">
    <source>
        <dbReference type="SAM" id="MobiDB-lite"/>
    </source>
</evidence>